<proteinExistence type="predicted"/>
<dbReference type="SUPFAM" id="SSF50370">
    <property type="entry name" value="Ricin B-like lectins"/>
    <property type="match status" value="1"/>
</dbReference>
<reference evidence="1 2" key="1">
    <citation type="submission" date="2020-08" db="EMBL/GenBank/DDBJ databases">
        <title>Genomic Encyclopedia of Type Strains, Phase III (KMG-III): the genomes of soil and plant-associated and newly described type strains.</title>
        <authorList>
            <person name="Whitman W."/>
        </authorList>
    </citation>
    <scope>NUCLEOTIDE SEQUENCE [LARGE SCALE GENOMIC DNA]</scope>
    <source>
        <strain evidence="1 2">CECT 3265</strain>
    </source>
</reference>
<sequence length="184" mass="20402">MPTPMPGSPKPVPDPPGAPVPIGLNVCIDHLQSGLHLVTSTESKGILDAVLHRDWGEYDKPSDQWKFETAEGGGYFITNISSGMRLSFENSGSARRPLVKVVDSQDVDTERWTVRWSDLLDSFTLHPAIQGFDHLAVTPKDTLYRQKGESAPATWSDTGLWLVPREPYLTQLFKIVPRTASRCC</sequence>
<dbReference type="EMBL" id="JACHJG010000001">
    <property type="protein sequence ID" value="MBB4884968.1"/>
    <property type="molecule type" value="Genomic_DNA"/>
</dbReference>
<protein>
    <recommendedName>
        <fullName evidence="3">Ricin B lectin domain-containing protein</fullName>
    </recommendedName>
</protein>
<accession>A0A7W7L8B8</accession>
<dbReference type="RefSeq" id="WP_184730926.1">
    <property type="nucleotide sequence ID" value="NZ_BMRW01000020.1"/>
</dbReference>
<keyword evidence="2" id="KW-1185">Reference proteome</keyword>
<evidence type="ECO:0000313" key="2">
    <source>
        <dbReference type="Proteomes" id="UP000556436"/>
    </source>
</evidence>
<comment type="caution">
    <text evidence="1">The sequence shown here is derived from an EMBL/GenBank/DDBJ whole genome shotgun (WGS) entry which is preliminary data.</text>
</comment>
<evidence type="ECO:0000313" key="1">
    <source>
        <dbReference type="EMBL" id="MBB4884968.1"/>
    </source>
</evidence>
<evidence type="ECO:0008006" key="3">
    <source>
        <dbReference type="Google" id="ProtNLM"/>
    </source>
</evidence>
<dbReference type="InterPro" id="IPR035992">
    <property type="entry name" value="Ricin_B-like_lectins"/>
</dbReference>
<organism evidence="1 2">
    <name type="scientific">Streptomyces netropsis</name>
    <name type="common">Streptoverticillium netropsis</name>
    <dbReference type="NCBI Taxonomy" id="55404"/>
    <lineage>
        <taxon>Bacteria</taxon>
        <taxon>Bacillati</taxon>
        <taxon>Actinomycetota</taxon>
        <taxon>Actinomycetes</taxon>
        <taxon>Kitasatosporales</taxon>
        <taxon>Streptomycetaceae</taxon>
        <taxon>Streptomyces</taxon>
    </lineage>
</organism>
<dbReference type="AlphaFoldDB" id="A0A7W7L8B8"/>
<gene>
    <name evidence="1" type="ORF">FHS38_000977</name>
</gene>
<dbReference type="Proteomes" id="UP000556436">
    <property type="component" value="Unassembled WGS sequence"/>
</dbReference>
<dbReference type="Gene3D" id="2.80.10.50">
    <property type="match status" value="1"/>
</dbReference>
<name>A0A7W7L8B8_STRNE</name>